<evidence type="ECO:0000256" key="3">
    <source>
        <dbReference type="ARBA" id="ARBA00022679"/>
    </source>
</evidence>
<dbReference type="GO" id="GO:0006513">
    <property type="term" value="P:protein monoubiquitination"/>
    <property type="evidence" value="ECO:0007669"/>
    <property type="project" value="TreeGrafter"/>
</dbReference>
<reference evidence="6 7" key="1">
    <citation type="journal article" date="2016" name="G3 (Bethesda)">
        <title>First Draft Assembly and Annotation of the Genome of a California Endemic Oak Quercus lobata Nee (Fagaceae).</title>
        <authorList>
            <person name="Sork V.L."/>
            <person name="Fitz-Gibbon S.T."/>
            <person name="Puiu D."/>
            <person name="Crepeau M."/>
            <person name="Gugger P.F."/>
            <person name="Sherman R."/>
            <person name="Stevens K."/>
            <person name="Langley C.H."/>
            <person name="Pellegrini M."/>
            <person name="Salzberg S.L."/>
        </authorList>
    </citation>
    <scope>NUCLEOTIDE SEQUENCE [LARGE SCALE GENOMIC DNA]</scope>
    <source>
        <strain evidence="6 7">cv. SW786</strain>
    </source>
</reference>
<organism evidence="6 7">
    <name type="scientific">Quercus lobata</name>
    <name type="common">Valley oak</name>
    <dbReference type="NCBI Taxonomy" id="97700"/>
    <lineage>
        <taxon>Eukaryota</taxon>
        <taxon>Viridiplantae</taxon>
        <taxon>Streptophyta</taxon>
        <taxon>Embryophyta</taxon>
        <taxon>Tracheophyta</taxon>
        <taxon>Spermatophyta</taxon>
        <taxon>Magnoliopsida</taxon>
        <taxon>eudicotyledons</taxon>
        <taxon>Gunneridae</taxon>
        <taxon>Pentapetalae</taxon>
        <taxon>rosids</taxon>
        <taxon>fabids</taxon>
        <taxon>Fagales</taxon>
        <taxon>Fagaceae</taxon>
        <taxon>Quercus</taxon>
    </lineage>
</organism>
<protein>
    <recommendedName>
        <fullName evidence="2">RING-type E3 ubiquitin transferase</fullName>
        <ecNumber evidence="2">2.3.2.27</ecNumber>
    </recommendedName>
</protein>
<dbReference type="EMBL" id="LRBV02000006">
    <property type="status" value="NOT_ANNOTATED_CDS"/>
    <property type="molecule type" value="Genomic_DNA"/>
</dbReference>
<keyword evidence="4" id="KW-0805">Transcription regulation</keyword>
<proteinExistence type="predicted"/>
<reference evidence="6" key="2">
    <citation type="submission" date="2021-01" db="UniProtKB">
        <authorList>
            <consortium name="EnsemblPlants"/>
        </authorList>
    </citation>
    <scope>IDENTIFICATION</scope>
</reference>
<evidence type="ECO:0000256" key="1">
    <source>
        <dbReference type="ARBA" id="ARBA00000900"/>
    </source>
</evidence>
<dbReference type="Gramene" id="QL06p007898:mrna">
    <property type="protein sequence ID" value="QL06p007898:mrna"/>
    <property type="gene ID" value="QL06p007898"/>
</dbReference>
<dbReference type="PANTHER" id="PTHR46077:SF1">
    <property type="entry name" value="TOP1 BINDING ARGININE_SERINE RICH PROTEIN, E3 UBIQUITIN LIGASE"/>
    <property type="match status" value="1"/>
</dbReference>
<dbReference type="EnsemblPlants" id="QL06p007898:mrna">
    <property type="protein sequence ID" value="QL06p007898:mrna"/>
    <property type="gene ID" value="QL06p007898"/>
</dbReference>
<evidence type="ECO:0000256" key="5">
    <source>
        <dbReference type="ARBA" id="ARBA00023163"/>
    </source>
</evidence>
<keyword evidence="5" id="KW-0804">Transcription</keyword>
<comment type="catalytic activity">
    <reaction evidence="1">
        <text>S-ubiquitinyl-[E2 ubiquitin-conjugating enzyme]-L-cysteine + [acceptor protein]-L-lysine = [E2 ubiquitin-conjugating enzyme]-L-cysteine + N(6)-ubiquitinyl-[acceptor protein]-L-lysine.</text>
        <dbReference type="EC" id="2.3.2.27"/>
    </reaction>
</comment>
<dbReference type="PANTHER" id="PTHR46077">
    <property type="entry name" value="E3 UBIQUITIN-PROTEIN LIGASE TOPORS"/>
    <property type="match status" value="1"/>
</dbReference>
<keyword evidence="3" id="KW-0808">Transferase</keyword>
<dbReference type="AlphaFoldDB" id="A0A7N2LXK1"/>
<dbReference type="InParanoid" id="A0A7N2LXK1"/>
<evidence type="ECO:0000313" key="7">
    <source>
        <dbReference type="Proteomes" id="UP000594261"/>
    </source>
</evidence>
<sequence>MIDDLWGKVLWLLRKWEIPSLVSDHPTLKERYQGLIEAALKFALTIDNFDDLVDPHHLYDCCFGPEPSAFVLKKIAREEKTLAGNQGHCRGGDLLEPGSVSLDVIAERKLQWRASIYSRRLRAVSSPSQNCREQNVSGNIGAKERIVQGIGPWIWRELQAILGDPDPSVIVHVAFSLFIASLENNISVHSEQLNVEDESIAPLHRFLDDRTSIFGMN</sequence>
<keyword evidence="7" id="KW-1185">Reference proteome</keyword>
<evidence type="ECO:0000313" key="6">
    <source>
        <dbReference type="EnsemblPlants" id="QL06p007898:mrna"/>
    </source>
</evidence>
<evidence type="ECO:0000256" key="2">
    <source>
        <dbReference type="ARBA" id="ARBA00012483"/>
    </source>
</evidence>
<dbReference type="GO" id="GO:0000209">
    <property type="term" value="P:protein polyubiquitination"/>
    <property type="evidence" value="ECO:0007669"/>
    <property type="project" value="TreeGrafter"/>
</dbReference>
<accession>A0A7N2LXK1</accession>
<dbReference type="EC" id="2.3.2.27" evidence="2"/>
<dbReference type="GO" id="GO:0061630">
    <property type="term" value="F:ubiquitin protein ligase activity"/>
    <property type="evidence" value="ECO:0007669"/>
    <property type="project" value="UniProtKB-EC"/>
</dbReference>
<name>A0A7N2LXK1_QUELO</name>
<dbReference type="Proteomes" id="UP000594261">
    <property type="component" value="Chromosome 6"/>
</dbReference>
<evidence type="ECO:0000256" key="4">
    <source>
        <dbReference type="ARBA" id="ARBA00023015"/>
    </source>
</evidence>